<dbReference type="PROSITE" id="PS00018">
    <property type="entry name" value="EF_HAND_1"/>
    <property type="match status" value="1"/>
</dbReference>
<organism evidence="6 7">
    <name type="scientific">Prorocentrum cordatum</name>
    <dbReference type="NCBI Taxonomy" id="2364126"/>
    <lineage>
        <taxon>Eukaryota</taxon>
        <taxon>Sar</taxon>
        <taxon>Alveolata</taxon>
        <taxon>Dinophyceae</taxon>
        <taxon>Prorocentrales</taxon>
        <taxon>Prorocentraceae</taxon>
        <taxon>Prorocentrum</taxon>
    </lineage>
</organism>
<accession>A0ABN9PZL0</accession>
<feature type="compositionally biased region" description="Low complexity" evidence="4">
    <location>
        <begin position="206"/>
        <end position="219"/>
    </location>
</feature>
<dbReference type="Proteomes" id="UP001189429">
    <property type="component" value="Unassembled WGS sequence"/>
</dbReference>
<keyword evidence="2" id="KW-0479">Metal-binding</keyword>
<dbReference type="InterPro" id="IPR011992">
    <property type="entry name" value="EF-hand-dom_pair"/>
</dbReference>
<dbReference type="PROSITE" id="PS50089">
    <property type="entry name" value="ZF_RING_2"/>
    <property type="match status" value="1"/>
</dbReference>
<protein>
    <recommendedName>
        <fullName evidence="5">RING-type domain-containing protein</fullName>
    </recommendedName>
</protein>
<feature type="compositionally biased region" description="Pro residues" evidence="4">
    <location>
        <begin position="189"/>
        <end position="205"/>
    </location>
</feature>
<keyword evidence="2" id="KW-0863">Zinc-finger</keyword>
<feature type="domain" description="RING-type" evidence="5">
    <location>
        <begin position="10"/>
        <end position="55"/>
    </location>
</feature>
<feature type="region of interest" description="Disordered" evidence="4">
    <location>
        <begin position="181"/>
        <end position="219"/>
    </location>
</feature>
<keyword evidence="3" id="KW-0175">Coiled coil</keyword>
<dbReference type="InterPro" id="IPR018247">
    <property type="entry name" value="EF_Hand_1_Ca_BS"/>
</dbReference>
<feature type="coiled-coil region" evidence="3">
    <location>
        <begin position="97"/>
        <end position="157"/>
    </location>
</feature>
<dbReference type="EMBL" id="CAUYUJ010002014">
    <property type="protein sequence ID" value="CAK0798779.1"/>
    <property type="molecule type" value="Genomic_DNA"/>
</dbReference>
<evidence type="ECO:0000259" key="5">
    <source>
        <dbReference type="PROSITE" id="PS50089"/>
    </source>
</evidence>
<keyword evidence="7" id="KW-1185">Reference proteome</keyword>
<evidence type="ECO:0000313" key="6">
    <source>
        <dbReference type="EMBL" id="CAK0798779.1"/>
    </source>
</evidence>
<dbReference type="InterPro" id="IPR013083">
    <property type="entry name" value="Znf_RING/FYVE/PHD"/>
</dbReference>
<comment type="caution">
    <text evidence="6">The sequence shown here is derived from an EMBL/GenBank/DDBJ whole genome shotgun (WGS) entry which is preliminary data.</text>
</comment>
<dbReference type="SUPFAM" id="SSF47473">
    <property type="entry name" value="EF-hand"/>
    <property type="match status" value="1"/>
</dbReference>
<sequence>ATPEAREAACLFCCGEPEVGDGCSWARALPCGHDCWHAQCILHWLSECRTCPLCRAGVPPTWFAGAGAHGRAPCAEPGDGEAASREGLGPPAPLEETAGLRAALASLAERARELEEERRALQLQVRQLERRALEARVRGLERELAARRSQVACLEAEGLALRASLAAQRWRRPCTVPTRRHAEAGGQAWPPPAAAGRAPCPPPAGPSAGAPPREAAPRCGLGDECTEWRAARAAVARLRAAVLHAPCTAAEVFRALAARSGRLRRHEALRVLRRLDPAAPGGALARAFLLLDTDASGAVEEADWMFALRLPHVEAAEEEKKDAAAMLAHASLRVTVQS</sequence>
<keyword evidence="2" id="KW-0862">Zinc</keyword>
<reference evidence="6" key="1">
    <citation type="submission" date="2023-10" db="EMBL/GenBank/DDBJ databases">
        <authorList>
            <person name="Chen Y."/>
            <person name="Shah S."/>
            <person name="Dougan E. K."/>
            <person name="Thang M."/>
            <person name="Chan C."/>
        </authorList>
    </citation>
    <scope>NUCLEOTIDE SEQUENCE [LARGE SCALE GENOMIC DNA]</scope>
</reference>
<feature type="non-terminal residue" evidence="6">
    <location>
        <position position="1"/>
    </location>
</feature>
<evidence type="ECO:0000256" key="2">
    <source>
        <dbReference type="PROSITE-ProRule" id="PRU00175"/>
    </source>
</evidence>
<evidence type="ECO:0000313" key="7">
    <source>
        <dbReference type="Proteomes" id="UP001189429"/>
    </source>
</evidence>
<gene>
    <name evidence="6" type="ORF">PCOR1329_LOCUS7442</name>
</gene>
<keyword evidence="1" id="KW-0106">Calcium</keyword>
<dbReference type="SUPFAM" id="SSF57850">
    <property type="entry name" value="RING/U-box"/>
    <property type="match status" value="1"/>
</dbReference>
<proteinExistence type="predicted"/>
<evidence type="ECO:0000256" key="1">
    <source>
        <dbReference type="ARBA" id="ARBA00022837"/>
    </source>
</evidence>
<dbReference type="InterPro" id="IPR001841">
    <property type="entry name" value="Znf_RING"/>
</dbReference>
<dbReference type="Gene3D" id="3.30.40.10">
    <property type="entry name" value="Zinc/RING finger domain, C3HC4 (zinc finger)"/>
    <property type="match status" value="1"/>
</dbReference>
<evidence type="ECO:0000256" key="3">
    <source>
        <dbReference type="SAM" id="Coils"/>
    </source>
</evidence>
<evidence type="ECO:0000256" key="4">
    <source>
        <dbReference type="SAM" id="MobiDB-lite"/>
    </source>
</evidence>
<name>A0ABN9PZL0_9DINO</name>